<dbReference type="CDD" id="cd04590">
    <property type="entry name" value="CBS_pair_CorC_HlyC_assoc"/>
    <property type="match status" value="1"/>
</dbReference>
<accession>A0A512RL63</accession>
<dbReference type="SUPFAM" id="SSF56176">
    <property type="entry name" value="FAD-binding/transporter-associated domain-like"/>
    <property type="match status" value="1"/>
</dbReference>
<feature type="transmembrane region" description="Helical" evidence="9">
    <location>
        <begin position="38"/>
        <end position="58"/>
    </location>
</feature>
<keyword evidence="6 8" id="KW-0472">Membrane</keyword>
<sequence>MAEIALVSARKVRLENAARQGDEKAKAALKLSNNPDTFLSTVQIGITLIGILTGLYSGEQLKEDVQGFINTFPLLVPYSNGIATAIIVICVTYFTLVLGELLPKRIGLANPERIAKAVAQPMNFISRITFPFVWLLSRSTAALVRLFGLKRGSDSNVTEEEIKAIINEGTTSGAIEETEQEIIERVFHLGDRNITSLMTHRTDIVWLDVSEDVESYKRKIKASPHSVYPVCEGQIDSIKGILTIKDLYAAGNVAVLKDVMKKPLFIPDNNTAYQVLEKFKETQIHAAFIVDEYGTFLGMITLNDILEAIVGDMPETGQDDYNMVKREDGSYLIDAQIPFYDFLSEFDMEDMMAEFEQEFDTLAGFILHHLEHIPQTGERLEWRKFTFEIVDMDAHRIDKILVTPPANIEEE</sequence>
<dbReference type="Proteomes" id="UP000321436">
    <property type="component" value="Unassembled WGS sequence"/>
</dbReference>
<evidence type="ECO:0000256" key="7">
    <source>
        <dbReference type="PROSITE-ProRule" id="PRU00703"/>
    </source>
</evidence>
<evidence type="ECO:0000256" key="4">
    <source>
        <dbReference type="ARBA" id="ARBA00022989"/>
    </source>
</evidence>
<dbReference type="InterPro" id="IPR005170">
    <property type="entry name" value="Transptr-assoc_dom"/>
</dbReference>
<keyword evidence="5 7" id="KW-0129">CBS domain</keyword>
<dbReference type="InterPro" id="IPR036318">
    <property type="entry name" value="FAD-bd_PCMH-like_sf"/>
</dbReference>
<keyword evidence="13" id="KW-1185">Reference proteome</keyword>
<dbReference type="GO" id="GO:0050660">
    <property type="term" value="F:flavin adenine dinucleotide binding"/>
    <property type="evidence" value="ECO:0007669"/>
    <property type="project" value="InterPro"/>
</dbReference>
<evidence type="ECO:0000256" key="8">
    <source>
        <dbReference type="PROSITE-ProRule" id="PRU01193"/>
    </source>
</evidence>
<dbReference type="InterPro" id="IPR000644">
    <property type="entry name" value="CBS_dom"/>
</dbReference>
<dbReference type="InterPro" id="IPR044751">
    <property type="entry name" value="Ion_transp-like_CBS"/>
</dbReference>
<dbReference type="GO" id="GO:0005886">
    <property type="term" value="C:plasma membrane"/>
    <property type="evidence" value="ECO:0007669"/>
    <property type="project" value="TreeGrafter"/>
</dbReference>
<comment type="subcellular location">
    <subcellularLocation>
        <location evidence="1">Membrane</location>
        <topology evidence="1">Multi-pass membrane protein</topology>
    </subcellularLocation>
</comment>
<dbReference type="SMART" id="SM01091">
    <property type="entry name" value="CorC_HlyC"/>
    <property type="match status" value="1"/>
</dbReference>
<comment type="caution">
    <text evidence="12">The sequence shown here is derived from an EMBL/GenBank/DDBJ whole genome shotgun (WGS) entry which is preliminary data.</text>
</comment>
<dbReference type="SUPFAM" id="SSF54631">
    <property type="entry name" value="CBS-domain pair"/>
    <property type="match status" value="1"/>
</dbReference>
<keyword evidence="4 8" id="KW-1133">Transmembrane helix</keyword>
<dbReference type="AlphaFoldDB" id="A0A512RL63"/>
<dbReference type="EMBL" id="BKAU01000002">
    <property type="protein sequence ID" value="GEP96429.1"/>
    <property type="molecule type" value="Genomic_DNA"/>
</dbReference>
<dbReference type="Pfam" id="PF03471">
    <property type="entry name" value="CorC_HlyC"/>
    <property type="match status" value="1"/>
</dbReference>
<evidence type="ECO:0000259" key="10">
    <source>
        <dbReference type="PROSITE" id="PS51371"/>
    </source>
</evidence>
<dbReference type="InterPro" id="IPR016169">
    <property type="entry name" value="FAD-bd_PCMH_sub2"/>
</dbReference>
<name>A0A512RL63_9BACT</name>
<dbReference type="InterPro" id="IPR002550">
    <property type="entry name" value="CNNM"/>
</dbReference>
<evidence type="ECO:0000313" key="12">
    <source>
        <dbReference type="EMBL" id="GEP96429.1"/>
    </source>
</evidence>
<dbReference type="PROSITE" id="PS51846">
    <property type="entry name" value="CNNM"/>
    <property type="match status" value="1"/>
</dbReference>
<evidence type="ECO:0000259" key="11">
    <source>
        <dbReference type="PROSITE" id="PS51846"/>
    </source>
</evidence>
<dbReference type="SMART" id="SM00116">
    <property type="entry name" value="CBS"/>
    <property type="match status" value="1"/>
</dbReference>
<dbReference type="Pfam" id="PF01595">
    <property type="entry name" value="CNNM"/>
    <property type="match status" value="1"/>
</dbReference>
<evidence type="ECO:0008006" key="14">
    <source>
        <dbReference type="Google" id="ProtNLM"/>
    </source>
</evidence>
<dbReference type="PROSITE" id="PS51371">
    <property type="entry name" value="CBS"/>
    <property type="match status" value="1"/>
</dbReference>
<dbReference type="Gene3D" id="3.30.465.10">
    <property type="match status" value="1"/>
</dbReference>
<proteinExistence type="predicted"/>
<evidence type="ECO:0000313" key="13">
    <source>
        <dbReference type="Proteomes" id="UP000321436"/>
    </source>
</evidence>
<evidence type="ECO:0000256" key="2">
    <source>
        <dbReference type="ARBA" id="ARBA00022692"/>
    </source>
</evidence>
<organism evidence="12 13">
    <name type="scientific">Chitinophaga cymbidii</name>
    <dbReference type="NCBI Taxonomy" id="1096750"/>
    <lineage>
        <taxon>Bacteria</taxon>
        <taxon>Pseudomonadati</taxon>
        <taxon>Bacteroidota</taxon>
        <taxon>Chitinophagia</taxon>
        <taxon>Chitinophagales</taxon>
        <taxon>Chitinophagaceae</taxon>
        <taxon>Chitinophaga</taxon>
    </lineage>
</organism>
<feature type="domain" description="CBS" evidence="10">
    <location>
        <begin position="259"/>
        <end position="315"/>
    </location>
</feature>
<dbReference type="PANTHER" id="PTHR22777:SF17">
    <property type="entry name" value="UPF0053 PROTEIN SLL0260"/>
    <property type="match status" value="1"/>
</dbReference>
<feature type="domain" description="CNNM transmembrane" evidence="11">
    <location>
        <begin position="1"/>
        <end position="179"/>
    </location>
</feature>
<evidence type="ECO:0000256" key="9">
    <source>
        <dbReference type="SAM" id="Phobius"/>
    </source>
</evidence>
<evidence type="ECO:0000256" key="6">
    <source>
        <dbReference type="ARBA" id="ARBA00023136"/>
    </source>
</evidence>
<dbReference type="Pfam" id="PF00571">
    <property type="entry name" value="CBS"/>
    <property type="match status" value="1"/>
</dbReference>
<reference evidence="12 13" key="1">
    <citation type="submission" date="2019-07" db="EMBL/GenBank/DDBJ databases">
        <title>Whole genome shotgun sequence of Chitinophaga cymbidii NBRC 109752.</title>
        <authorList>
            <person name="Hosoyama A."/>
            <person name="Uohara A."/>
            <person name="Ohji S."/>
            <person name="Ichikawa N."/>
        </authorList>
    </citation>
    <scope>NUCLEOTIDE SEQUENCE [LARGE SCALE GENOMIC DNA]</scope>
    <source>
        <strain evidence="12 13">NBRC 109752</strain>
    </source>
</reference>
<dbReference type="Gene3D" id="3.10.580.10">
    <property type="entry name" value="CBS-domain"/>
    <property type="match status" value="1"/>
</dbReference>
<dbReference type="PANTHER" id="PTHR22777">
    <property type="entry name" value="HEMOLYSIN-RELATED"/>
    <property type="match status" value="1"/>
</dbReference>
<dbReference type="InterPro" id="IPR046342">
    <property type="entry name" value="CBS_dom_sf"/>
</dbReference>
<protein>
    <recommendedName>
        <fullName evidence="14">Hemolysin</fullName>
    </recommendedName>
</protein>
<gene>
    <name evidence="12" type="ORF">CCY01nite_26890</name>
</gene>
<keyword evidence="3" id="KW-0677">Repeat</keyword>
<keyword evidence="2 8" id="KW-0812">Transmembrane</keyword>
<feature type="transmembrane region" description="Helical" evidence="9">
    <location>
        <begin position="78"/>
        <end position="98"/>
    </location>
</feature>
<evidence type="ECO:0000256" key="1">
    <source>
        <dbReference type="ARBA" id="ARBA00004141"/>
    </source>
</evidence>
<evidence type="ECO:0000256" key="3">
    <source>
        <dbReference type="ARBA" id="ARBA00022737"/>
    </source>
</evidence>
<evidence type="ECO:0000256" key="5">
    <source>
        <dbReference type="ARBA" id="ARBA00023122"/>
    </source>
</evidence>